<dbReference type="InterPro" id="IPR004995">
    <property type="entry name" value="Spore_Ger"/>
</dbReference>
<keyword evidence="5" id="KW-1185">Reference proteome</keyword>
<dbReference type="EMBL" id="CP040058">
    <property type="protein sequence ID" value="QCP36943.1"/>
    <property type="molecule type" value="Genomic_DNA"/>
</dbReference>
<feature type="transmembrane region" description="Helical" evidence="3">
    <location>
        <begin position="361"/>
        <end position="380"/>
    </location>
</feature>
<gene>
    <name evidence="4" type="ORF">AR1Y2_3489</name>
</gene>
<dbReference type="InterPro" id="IPR050768">
    <property type="entry name" value="UPF0353/GerABKA_families"/>
</dbReference>
<evidence type="ECO:0000256" key="1">
    <source>
        <dbReference type="ARBA" id="ARBA00005278"/>
    </source>
</evidence>
<reference evidence="4 5" key="1">
    <citation type="submission" date="2019-05" db="EMBL/GenBank/DDBJ databases">
        <title>Complete genome sequencing of Anaerostipes rhamnosivorans.</title>
        <authorList>
            <person name="Bui T.P.N."/>
            <person name="de Vos W.M."/>
        </authorList>
    </citation>
    <scope>NUCLEOTIDE SEQUENCE [LARGE SCALE GENOMIC DNA]</scope>
    <source>
        <strain evidence="4 5">1y2</strain>
    </source>
</reference>
<organism evidence="4 5">
    <name type="scientific">Anaerostipes rhamnosivorans</name>
    <dbReference type="NCBI Taxonomy" id="1229621"/>
    <lineage>
        <taxon>Bacteria</taxon>
        <taxon>Bacillati</taxon>
        <taxon>Bacillota</taxon>
        <taxon>Clostridia</taxon>
        <taxon>Lachnospirales</taxon>
        <taxon>Lachnospiraceae</taxon>
        <taxon>Anaerostipes</taxon>
    </lineage>
</organism>
<feature type="transmembrane region" description="Helical" evidence="3">
    <location>
        <begin position="417"/>
        <end position="445"/>
    </location>
</feature>
<proteinExistence type="inferred from homology"/>
<protein>
    <submittedName>
        <fullName evidence="4">Spore germination protein GerKA</fullName>
    </submittedName>
</protein>
<evidence type="ECO:0000256" key="3">
    <source>
        <dbReference type="SAM" id="Phobius"/>
    </source>
</evidence>
<dbReference type="KEGG" id="arf:AR1Y2_3489"/>
<keyword evidence="3" id="KW-0812">Transmembrane</keyword>
<evidence type="ECO:0000313" key="4">
    <source>
        <dbReference type="EMBL" id="QCP36943.1"/>
    </source>
</evidence>
<dbReference type="OrthoDB" id="9772630at2"/>
<dbReference type="AlphaFoldDB" id="A0A4P8ILF7"/>
<dbReference type="RefSeq" id="WP_137330095.1">
    <property type="nucleotide sequence ID" value="NZ_CP040058.1"/>
</dbReference>
<feature type="transmembrane region" description="Helical" evidence="3">
    <location>
        <begin position="386"/>
        <end position="405"/>
    </location>
</feature>
<accession>A0A4P8ILF7</accession>
<evidence type="ECO:0000256" key="2">
    <source>
        <dbReference type="ARBA" id="ARBA00023136"/>
    </source>
</evidence>
<dbReference type="Proteomes" id="UP000298653">
    <property type="component" value="Chromosome"/>
</dbReference>
<sequence>MDRFHDRDHKMKGRISKNLELNIAYLEAVFSDCNDIVKKKFNVGKRKNTGMYVIYTDGLAKADMIQENVLEPLLKEPLQPLKESVTSWVIESADRKMIATMDEAVTAVLSGDTVLFFDGMEQAIFISSKFFPTRGVQEADREVAMIGPKDSFNESLRTNTALIRRRVRDTRMKVVQLRIGTRSKTDVALMYIEDLARDEVVKEIRKQLDELNIDGIFDSGMLEQLMEQDTKTPFPQYQLTQRPDKAASGLMEGRVVLVVDNSPEVIVLPVTLNIFFQASDDYYNRWEVATFARILRYLSSFIAIGLPGFYIAIANYHPEILPTPFMLSIVSAREGVPFPVVVEVLLLELAFELLREAGIRLPGQLGGTIGIVGGLIVGQAAVDANIVSTIVVIVVAFTAIASFSIPNESFAGVFRLLRFSIMIACAIWGLYGFFLGFLAIAIHLMKLTSYGIPYLFPTVSATVEETDPWEDYLIRRPIRSMIFRPWFTKDGAKKRQGRREDHVDGKS</sequence>
<keyword evidence="3" id="KW-1133">Transmembrane helix</keyword>
<dbReference type="PANTHER" id="PTHR22550:SF5">
    <property type="entry name" value="LEUCINE ZIPPER PROTEIN 4"/>
    <property type="match status" value="1"/>
</dbReference>
<dbReference type="GO" id="GO:0016020">
    <property type="term" value="C:membrane"/>
    <property type="evidence" value="ECO:0007669"/>
    <property type="project" value="InterPro"/>
</dbReference>
<comment type="similarity">
    <text evidence="1">Belongs to the GerABKA family.</text>
</comment>
<dbReference type="PIRSF" id="PIRSF005690">
    <property type="entry name" value="GerBA"/>
    <property type="match status" value="1"/>
</dbReference>
<name>A0A4P8ILF7_9FIRM</name>
<dbReference type="Pfam" id="PF03323">
    <property type="entry name" value="GerA"/>
    <property type="match status" value="1"/>
</dbReference>
<keyword evidence="2 3" id="KW-0472">Membrane</keyword>
<dbReference type="PANTHER" id="PTHR22550">
    <property type="entry name" value="SPORE GERMINATION PROTEIN"/>
    <property type="match status" value="1"/>
</dbReference>
<feature type="transmembrane region" description="Helical" evidence="3">
    <location>
        <begin position="294"/>
        <end position="316"/>
    </location>
</feature>
<dbReference type="GO" id="GO:0009847">
    <property type="term" value="P:spore germination"/>
    <property type="evidence" value="ECO:0007669"/>
    <property type="project" value="InterPro"/>
</dbReference>
<evidence type="ECO:0000313" key="5">
    <source>
        <dbReference type="Proteomes" id="UP000298653"/>
    </source>
</evidence>